<dbReference type="GO" id="GO:0044780">
    <property type="term" value="P:bacterial-type flagellum assembly"/>
    <property type="evidence" value="ECO:0007669"/>
    <property type="project" value="InterPro"/>
</dbReference>
<keyword evidence="3" id="KW-1005">Bacterial flagellum biogenesis</keyword>
<dbReference type="InterPro" id="IPR001635">
    <property type="entry name" value="Flag_hook_Flik"/>
</dbReference>
<comment type="function">
    <text evidence="1">Controls the length of the flagellar hook.</text>
</comment>
<feature type="region of interest" description="Disordered" evidence="4">
    <location>
        <begin position="103"/>
        <end position="126"/>
    </location>
</feature>
<protein>
    <recommendedName>
        <fullName evidence="5">Flagellar hook-length control protein-like C-terminal domain-containing protein</fullName>
    </recommendedName>
</protein>
<evidence type="ECO:0000259" key="5">
    <source>
        <dbReference type="Pfam" id="PF02120"/>
    </source>
</evidence>
<evidence type="ECO:0000256" key="1">
    <source>
        <dbReference type="ARBA" id="ARBA00003944"/>
    </source>
</evidence>
<sequence length="156" mass="16729">MADTGASAALKMSAPATMTMPLGDPQWNNELAGRVSVMVKSGLSEASLQLSPPELGRLEIRISTEGDQAKIQFTVQSIDAKEAIELAMPRLREMLEQAGLQLAHSEVADHSQSRQGEGHVSGPLSDQTTAEMDEALDEPVTEFAVSTVNSLVDYYV</sequence>
<reference evidence="6" key="1">
    <citation type="journal article" date="2020" name="mSystems">
        <title>Genome- and Community-Level Interaction Insights into Carbon Utilization and Element Cycling Functions of Hydrothermarchaeota in Hydrothermal Sediment.</title>
        <authorList>
            <person name="Zhou Z."/>
            <person name="Liu Y."/>
            <person name="Xu W."/>
            <person name="Pan J."/>
            <person name="Luo Z.H."/>
            <person name="Li M."/>
        </authorList>
    </citation>
    <scope>NUCLEOTIDE SEQUENCE [LARGE SCALE GENOMIC DNA]</scope>
    <source>
        <strain evidence="6">HyVt-26</strain>
    </source>
</reference>
<organism evidence="6">
    <name type="scientific">Thiolapillus brandeum</name>
    <dbReference type="NCBI Taxonomy" id="1076588"/>
    <lineage>
        <taxon>Bacteria</taxon>
        <taxon>Pseudomonadati</taxon>
        <taxon>Pseudomonadota</taxon>
        <taxon>Gammaproteobacteria</taxon>
        <taxon>Chromatiales</taxon>
        <taxon>Sedimenticolaceae</taxon>
        <taxon>Thiolapillus</taxon>
    </lineage>
</organism>
<evidence type="ECO:0000256" key="3">
    <source>
        <dbReference type="ARBA" id="ARBA00022795"/>
    </source>
</evidence>
<name>A0A831NYG3_9GAMM</name>
<dbReference type="EMBL" id="DRCV01000026">
    <property type="protein sequence ID" value="HDK37494.1"/>
    <property type="molecule type" value="Genomic_DNA"/>
</dbReference>
<dbReference type="Proteomes" id="UP000885822">
    <property type="component" value="Unassembled WGS sequence"/>
</dbReference>
<dbReference type="Pfam" id="PF02120">
    <property type="entry name" value="Flg_hook"/>
    <property type="match status" value="1"/>
</dbReference>
<dbReference type="GO" id="GO:0009424">
    <property type="term" value="C:bacterial-type flagellum hook"/>
    <property type="evidence" value="ECO:0007669"/>
    <property type="project" value="InterPro"/>
</dbReference>
<dbReference type="PRINTS" id="PR01007">
    <property type="entry name" value="FLGHOOKFLIK"/>
</dbReference>
<dbReference type="CDD" id="cd17470">
    <property type="entry name" value="T3SS_Flik_C"/>
    <property type="match status" value="1"/>
</dbReference>
<proteinExistence type="inferred from homology"/>
<dbReference type="AlphaFoldDB" id="A0A831NYG3"/>
<feature type="domain" description="Flagellar hook-length control protein-like C-terminal" evidence="5">
    <location>
        <begin position="34"/>
        <end position="115"/>
    </location>
</feature>
<comment type="caution">
    <text evidence="6">The sequence shown here is derived from an EMBL/GenBank/DDBJ whole genome shotgun (WGS) entry which is preliminary data.</text>
</comment>
<dbReference type="PANTHER" id="PTHR37533:SF2">
    <property type="entry name" value="FLAGELLAR HOOK-LENGTH CONTROL PROTEIN"/>
    <property type="match status" value="1"/>
</dbReference>
<dbReference type="InterPro" id="IPR021136">
    <property type="entry name" value="Flagellar_hook_control-like_C"/>
</dbReference>
<evidence type="ECO:0000313" key="6">
    <source>
        <dbReference type="EMBL" id="HDK37494.1"/>
    </source>
</evidence>
<comment type="similarity">
    <text evidence="2">Belongs to the FliK family.</text>
</comment>
<dbReference type="InterPro" id="IPR038610">
    <property type="entry name" value="FliK-like_C_sf"/>
</dbReference>
<dbReference type="InterPro" id="IPR052563">
    <property type="entry name" value="FliK"/>
</dbReference>
<evidence type="ECO:0000256" key="2">
    <source>
        <dbReference type="ARBA" id="ARBA00009149"/>
    </source>
</evidence>
<dbReference type="Gene3D" id="3.30.750.140">
    <property type="match status" value="1"/>
</dbReference>
<dbReference type="PANTHER" id="PTHR37533">
    <property type="entry name" value="FLAGELLAR HOOK-LENGTH CONTROL PROTEIN"/>
    <property type="match status" value="1"/>
</dbReference>
<evidence type="ECO:0000256" key="4">
    <source>
        <dbReference type="SAM" id="MobiDB-lite"/>
    </source>
</evidence>
<accession>A0A831NYG3</accession>
<gene>
    <name evidence="6" type="ORF">ENG92_00545</name>
</gene>